<evidence type="ECO:0000313" key="3">
    <source>
        <dbReference type="Proteomes" id="UP000682733"/>
    </source>
</evidence>
<reference evidence="2" key="1">
    <citation type="submission" date="2021-02" db="EMBL/GenBank/DDBJ databases">
        <authorList>
            <person name="Nowell W R."/>
        </authorList>
    </citation>
    <scope>NUCLEOTIDE SEQUENCE</scope>
</reference>
<accession>A0A8S2SBV1</accession>
<comment type="caution">
    <text evidence="2">The sequence shown here is derived from an EMBL/GenBank/DDBJ whole genome shotgun (WGS) entry which is preliminary data.</text>
</comment>
<dbReference type="EMBL" id="CAJNOK010027231">
    <property type="protein sequence ID" value="CAF1416464.1"/>
    <property type="molecule type" value="Genomic_DNA"/>
</dbReference>
<name>A0A8S2SBV1_9BILA</name>
<evidence type="ECO:0000313" key="1">
    <source>
        <dbReference type="EMBL" id="CAF1416464.1"/>
    </source>
</evidence>
<sequence length="339" mass="39857">MTALMPILNNMSGSETRRPVCGVQVDEEKVYKKKVRNKKFIMDDNDHIDSNIDDSSDSLQTQSLLHDLNNCVLLYIDSELCIKYIRAVVEEKVVLIVSGTLLQSILPQIHSLSLITAIFIFSIDRKYHVPLSDKYSKIIDIFTDQQSLVQSIRKTVHLVLKQALAFSLFDHQKQKSTRDISKDSGSFTWFQLLVDILRKLPQTHQAKRDMLDKCREYYAWNETEMKKIEEFETTYYKDKAIEWYTRDAFVYRLVNKALRTEDVELLYLFRFYIIDLCSQLEDEWKRLYNEKTEILTLYRGQRMSNEEFDKLNDSAGCLISTNGFFSTTRDIHVAFIVKK</sequence>
<proteinExistence type="predicted"/>
<gene>
    <name evidence="1" type="ORF">OVA965_LOCUS33546</name>
    <name evidence="2" type="ORF">TMI583_LOCUS34435</name>
</gene>
<dbReference type="Proteomes" id="UP000682733">
    <property type="component" value="Unassembled WGS sequence"/>
</dbReference>
<feature type="non-terminal residue" evidence="2">
    <location>
        <position position="1"/>
    </location>
</feature>
<evidence type="ECO:0000313" key="2">
    <source>
        <dbReference type="EMBL" id="CAF4218621.1"/>
    </source>
</evidence>
<protein>
    <submittedName>
        <fullName evidence="2">Uncharacterized protein</fullName>
    </submittedName>
</protein>
<dbReference type="AlphaFoldDB" id="A0A8S2SBV1"/>
<organism evidence="2 3">
    <name type="scientific">Didymodactylos carnosus</name>
    <dbReference type="NCBI Taxonomy" id="1234261"/>
    <lineage>
        <taxon>Eukaryota</taxon>
        <taxon>Metazoa</taxon>
        <taxon>Spiralia</taxon>
        <taxon>Gnathifera</taxon>
        <taxon>Rotifera</taxon>
        <taxon>Eurotatoria</taxon>
        <taxon>Bdelloidea</taxon>
        <taxon>Philodinida</taxon>
        <taxon>Philodinidae</taxon>
        <taxon>Didymodactylos</taxon>
    </lineage>
</organism>
<dbReference type="Proteomes" id="UP000677228">
    <property type="component" value="Unassembled WGS sequence"/>
</dbReference>
<dbReference type="PROSITE" id="PS51996">
    <property type="entry name" value="TR_MART"/>
    <property type="match status" value="1"/>
</dbReference>
<dbReference type="Gene3D" id="3.90.176.10">
    <property type="entry name" value="Toxin ADP-ribosyltransferase, Chain A, domain 1"/>
    <property type="match status" value="1"/>
</dbReference>
<dbReference type="SUPFAM" id="SSF56399">
    <property type="entry name" value="ADP-ribosylation"/>
    <property type="match status" value="1"/>
</dbReference>
<dbReference type="EMBL" id="CAJOBA010048981">
    <property type="protein sequence ID" value="CAF4218621.1"/>
    <property type="molecule type" value="Genomic_DNA"/>
</dbReference>